<dbReference type="SUPFAM" id="SSF54427">
    <property type="entry name" value="NTF2-like"/>
    <property type="match status" value="1"/>
</dbReference>
<dbReference type="Proteomes" id="UP000182229">
    <property type="component" value="Unassembled WGS sequence"/>
</dbReference>
<comment type="caution">
    <text evidence="3">The sequence shown here is derived from an EMBL/GenBank/DDBJ whole genome shotgun (WGS) entry which is preliminary data.</text>
</comment>
<dbReference type="OrthoDB" id="271716at2"/>
<reference evidence="3 4" key="2">
    <citation type="submission" date="2016-12" db="EMBL/GenBank/DDBJ databases">
        <title>Draft Genome Sequence of Cystobacter ferrugineus Strain Cbfe23.</title>
        <authorList>
            <person name="Akbar S."/>
            <person name="Dowd S.E."/>
            <person name="Stevens D.C."/>
        </authorList>
    </citation>
    <scope>NUCLEOTIDE SEQUENCE [LARGE SCALE GENOMIC DNA]</scope>
    <source>
        <strain evidence="3 4">Cbfe23</strain>
    </source>
</reference>
<evidence type="ECO:0000313" key="3">
    <source>
        <dbReference type="EMBL" id="OJH36405.1"/>
    </source>
</evidence>
<dbReference type="AlphaFoldDB" id="A0A1L9B2A4"/>
<dbReference type="STRING" id="83449.BON30_32020"/>
<protein>
    <submittedName>
        <fullName evidence="3">DUF4440 domain-containing protein</fullName>
    </submittedName>
</protein>
<keyword evidence="4" id="KW-1185">Reference proteome</keyword>
<name>A0A1L9B2A4_9BACT</name>
<feature type="signal peptide" evidence="1">
    <location>
        <begin position="1"/>
        <end position="20"/>
    </location>
</feature>
<evidence type="ECO:0000313" key="4">
    <source>
        <dbReference type="Proteomes" id="UP000182229"/>
    </source>
</evidence>
<feature type="domain" description="SnoaL-like" evidence="2">
    <location>
        <begin position="34"/>
        <end position="148"/>
    </location>
</feature>
<organism evidence="3 4">
    <name type="scientific">Cystobacter ferrugineus</name>
    <dbReference type="NCBI Taxonomy" id="83449"/>
    <lineage>
        <taxon>Bacteria</taxon>
        <taxon>Pseudomonadati</taxon>
        <taxon>Myxococcota</taxon>
        <taxon>Myxococcia</taxon>
        <taxon>Myxococcales</taxon>
        <taxon>Cystobacterineae</taxon>
        <taxon>Archangiaceae</taxon>
        <taxon>Cystobacter</taxon>
    </lineage>
</organism>
<proteinExistence type="predicted"/>
<feature type="chain" id="PRO_5012476651" evidence="1">
    <location>
        <begin position="21"/>
        <end position="171"/>
    </location>
</feature>
<keyword evidence="1" id="KW-0732">Signal</keyword>
<dbReference type="Gene3D" id="3.10.450.50">
    <property type="match status" value="1"/>
</dbReference>
<gene>
    <name evidence="3" type="ORF">BON30_32020</name>
</gene>
<dbReference type="Pfam" id="PF13474">
    <property type="entry name" value="SnoaL_3"/>
    <property type="match status" value="1"/>
</dbReference>
<dbReference type="InterPro" id="IPR037401">
    <property type="entry name" value="SnoaL-like"/>
</dbReference>
<accession>A0A1L9B2A4</accession>
<dbReference type="InterPro" id="IPR032710">
    <property type="entry name" value="NTF2-like_dom_sf"/>
</dbReference>
<sequence length="171" mass="18656">MTALTLLCLTLLSAPPNTGAKPSAEPSATATAAVNAVLDDWHRAAAQADEARYFAHFTPNAVYLGTDATERWTRDEFRAWAHPYFAKGKAWDFTPSSRHVSLSKDGKVAWFDEVLATPNLGPARGSGVLVKEAGTWKIAQYNLSIPIPNDVLDDVKARIEQHEKNQAKPGK</sequence>
<dbReference type="EMBL" id="MPIN01000010">
    <property type="protein sequence ID" value="OJH36405.1"/>
    <property type="molecule type" value="Genomic_DNA"/>
</dbReference>
<evidence type="ECO:0000259" key="2">
    <source>
        <dbReference type="Pfam" id="PF13474"/>
    </source>
</evidence>
<dbReference type="RefSeq" id="WP_071902290.1">
    <property type="nucleotide sequence ID" value="NZ_MPIN01000010.1"/>
</dbReference>
<reference evidence="4" key="1">
    <citation type="submission" date="2016-11" db="EMBL/GenBank/DDBJ databases">
        <authorList>
            <person name="Shukria A."/>
            <person name="Stevens D.C."/>
        </authorList>
    </citation>
    <scope>NUCLEOTIDE SEQUENCE [LARGE SCALE GENOMIC DNA]</scope>
    <source>
        <strain evidence="4">Cbfe23</strain>
    </source>
</reference>
<evidence type="ECO:0000256" key="1">
    <source>
        <dbReference type="SAM" id="SignalP"/>
    </source>
</evidence>